<feature type="region of interest" description="Disordered" evidence="1">
    <location>
        <begin position="1"/>
        <end position="22"/>
    </location>
</feature>
<proteinExistence type="predicted"/>
<feature type="non-terminal residue" evidence="2">
    <location>
        <position position="1"/>
    </location>
</feature>
<feature type="region of interest" description="Disordered" evidence="1">
    <location>
        <begin position="76"/>
        <end position="97"/>
    </location>
</feature>
<protein>
    <submittedName>
        <fullName evidence="2">Uncharacterized protein</fullName>
    </submittedName>
</protein>
<sequence length="97" mass="10188">VASLFNGTDPGSDGSGNHPPQSSVLRAAVVELVRLTDEIKRGVEQLDYMGALVALSGLQPVEHHLGGQLTIKMLEANDAPDDPEDGSNGEHRGGVYL</sequence>
<organism evidence="2">
    <name type="scientific">marine metagenome</name>
    <dbReference type="NCBI Taxonomy" id="408172"/>
    <lineage>
        <taxon>unclassified sequences</taxon>
        <taxon>metagenomes</taxon>
        <taxon>ecological metagenomes</taxon>
    </lineage>
</organism>
<feature type="compositionally biased region" description="Acidic residues" evidence="1">
    <location>
        <begin position="78"/>
        <end position="87"/>
    </location>
</feature>
<accession>A0A382HVC4</accession>
<evidence type="ECO:0000313" key="2">
    <source>
        <dbReference type="EMBL" id="SVB91072.1"/>
    </source>
</evidence>
<gene>
    <name evidence="2" type="ORF">METZ01_LOCUS243926</name>
</gene>
<dbReference type="EMBL" id="UINC01063434">
    <property type="protein sequence ID" value="SVB91072.1"/>
    <property type="molecule type" value="Genomic_DNA"/>
</dbReference>
<feature type="compositionally biased region" description="Basic and acidic residues" evidence="1">
    <location>
        <begin position="88"/>
        <end position="97"/>
    </location>
</feature>
<name>A0A382HVC4_9ZZZZ</name>
<reference evidence="2" key="1">
    <citation type="submission" date="2018-05" db="EMBL/GenBank/DDBJ databases">
        <authorList>
            <person name="Lanie J.A."/>
            <person name="Ng W.-L."/>
            <person name="Kazmierczak K.M."/>
            <person name="Andrzejewski T.M."/>
            <person name="Davidsen T.M."/>
            <person name="Wayne K.J."/>
            <person name="Tettelin H."/>
            <person name="Glass J.I."/>
            <person name="Rusch D."/>
            <person name="Podicherti R."/>
            <person name="Tsui H.-C.T."/>
            <person name="Winkler M.E."/>
        </authorList>
    </citation>
    <scope>NUCLEOTIDE SEQUENCE</scope>
</reference>
<evidence type="ECO:0000256" key="1">
    <source>
        <dbReference type="SAM" id="MobiDB-lite"/>
    </source>
</evidence>
<dbReference type="AlphaFoldDB" id="A0A382HVC4"/>